<evidence type="ECO:0000256" key="4">
    <source>
        <dbReference type="ARBA" id="ARBA00022679"/>
    </source>
</evidence>
<dbReference type="InterPro" id="IPR003660">
    <property type="entry name" value="HAMP_dom"/>
</dbReference>
<evidence type="ECO:0000256" key="5">
    <source>
        <dbReference type="ARBA" id="ARBA00023136"/>
    </source>
</evidence>
<keyword evidence="4" id="KW-0808">Transferase</keyword>
<evidence type="ECO:0000313" key="8">
    <source>
        <dbReference type="EMBL" id="GIO32160.1"/>
    </source>
</evidence>
<comment type="caution">
    <text evidence="8">The sequence shown here is derived from an EMBL/GenBank/DDBJ whole genome shotgun (WGS) entry which is preliminary data.</text>
</comment>
<dbReference type="SUPFAM" id="SSF158472">
    <property type="entry name" value="HAMP domain-like"/>
    <property type="match status" value="1"/>
</dbReference>
<dbReference type="PANTHER" id="PTHR34220">
    <property type="entry name" value="SENSOR HISTIDINE KINASE YPDA"/>
    <property type="match status" value="1"/>
</dbReference>
<dbReference type="EMBL" id="BORQ01000004">
    <property type="protein sequence ID" value="GIO32160.1"/>
    <property type="molecule type" value="Genomic_DNA"/>
</dbReference>
<accession>A0A919XJT3</accession>
<dbReference type="CDD" id="cd06225">
    <property type="entry name" value="HAMP"/>
    <property type="match status" value="1"/>
</dbReference>
<dbReference type="Gene3D" id="3.30.565.10">
    <property type="entry name" value="Histidine kinase-like ATPase, C-terminal domain"/>
    <property type="match status" value="1"/>
</dbReference>
<dbReference type="AlphaFoldDB" id="A0A919XJT3"/>
<dbReference type="SMART" id="SM00304">
    <property type="entry name" value="HAMP"/>
    <property type="match status" value="1"/>
</dbReference>
<feature type="transmembrane region" description="Helical" evidence="6">
    <location>
        <begin position="6"/>
        <end position="27"/>
    </location>
</feature>
<dbReference type="InterPro" id="IPR010559">
    <property type="entry name" value="Sig_transdc_His_kin_internal"/>
</dbReference>
<keyword evidence="5 6" id="KW-0472">Membrane</keyword>
<keyword evidence="9" id="KW-1185">Reference proteome</keyword>
<keyword evidence="3" id="KW-0597">Phosphoprotein</keyword>
<dbReference type="GO" id="GO:0005886">
    <property type="term" value="C:plasma membrane"/>
    <property type="evidence" value="ECO:0007669"/>
    <property type="project" value="UniProtKB-SubCell"/>
</dbReference>
<evidence type="ECO:0000256" key="6">
    <source>
        <dbReference type="SAM" id="Phobius"/>
    </source>
</evidence>
<keyword evidence="6" id="KW-0812">Transmembrane</keyword>
<dbReference type="InterPro" id="IPR036890">
    <property type="entry name" value="HATPase_C_sf"/>
</dbReference>
<gene>
    <name evidence="8" type="ORF">J2TS6_33010</name>
</gene>
<comment type="subcellular location">
    <subcellularLocation>
        <location evidence="1">Cell membrane</location>
        <topology evidence="1">Multi-pass membrane protein</topology>
    </subcellularLocation>
</comment>
<feature type="domain" description="HAMP" evidence="7">
    <location>
        <begin position="309"/>
        <end position="361"/>
    </location>
</feature>
<keyword evidence="6" id="KW-1133">Transmembrane helix</keyword>
<proteinExistence type="predicted"/>
<reference evidence="8" key="1">
    <citation type="submission" date="2021-03" db="EMBL/GenBank/DDBJ databases">
        <title>Antimicrobial resistance genes in bacteria isolated from Japanese honey, and their potential for conferring macrolide and lincosamide resistance in the American foulbrood pathogen Paenibacillus larvae.</title>
        <authorList>
            <person name="Okamoto M."/>
            <person name="Kumagai M."/>
            <person name="Kanamori H."/>
            <person name="Takamatsu D."/>
        </authorList>
    </citation>
    <scope>NUCLEOTIDE SEQUENCE</scope>
    <source>
        <strain evidence="8">J2TS6</strain>
    </source>
</reference>
<dbReference type="Proteomes" id="UP000679779">
    <property type="component" value="Unassembled WGS sequence"/>
</dbReference>
<evidence type="ECO:0000256" key="1">
    <source>
        <dbReference type="ARBA" id="ARBA00004651"/>
    </source>
</evidence>
<dbReference type="SUPFAM" id="SSF55874">
    <property type="entry name" value="ATPase domain of HSP90 chaperone/DNA topoisomerase II/histidine kinase"/>
    <property type="match status" value="1"/>
</dbReference>
<organism evidence="8 9">
    <name type="scientific">Paenibacillus albilobatus</name>
    <dbReference type="NCBI Taxonomy" id="2716884"/>
    <lineage>
        <taxon>Bacteria</taxon>
        <taxon>Bacillati</taxon>
        <taxon>Bacillota</taxon>
        <taxon>Bacilli</taxon>
        <taxon>Bacillales</taxon>
        <taxon>Paenibacillaceae</taxon>
        <taxon>Paenibacillus</taxon>
    </lineage>
</organism>
<evidence type="ECO:0000256" key="3">
    <source>
        <dbReference type="ARBA" id="ARBA00022553"/>
    </source>
</evidence>
<dbReference type="GO" id="GO:0000155">
    <property type="term" value="F:phosphorelay sensor kinase activity"/>
    <property type="evidence" value="ECO:0007669"/>
    <property type="project" value="InterPro"/>
</dbReference>
<evidence type="ECO:0000256" key="2">
    <source>
        <dbReference type="ARBA" id="ARBA00022475"/>
    </source>
</evidence>
<keyword evidence="2" id="KW-1003">Cell membrane</keyword>
<dbReference type="PROSITE" id="PS50885">
    <property type="entry name" value="HAMP"/>
    <property type="match status" value="1"/>
</dbReference>
<evidence type="ECO:0000313" key="9">
    <source>
        <dbReference type="Proteomes" id="UP000679779"/>
    </source>
</evidence>
<dbReference type="Gene3D" id="6.10.340.10">
    <property type="match status" value="1"/>
</dbReference>
<name>A0A919XJT3_9BACL</name>
<dbReference type="PANTHER" id="PTHR34220:SF7">
    <property type="entry name" value="SENSOR HISTIDINE KINASE YPDA"/>
    <property type="match status" value="1"/>
</dbReference>
<dbReference type="Pfam" id="PF00672">
    <property type="entry name" value="HAMP"/>
    <property type="match status" value="1"/>
</dbReference>
<sequence length="588" mass="67777">MPRHTLFRKMILLLIVMLVPIVGLYYYSNRTSTEVLGTELNQSNANQLNFFQTQVNTNIDLFSLWPNLLIQDPDIFGFKDIFLSSEYFNLDIINLVKRIQTKLNIQESSSNWKTKLYIFSPSLGRVVSDNDVDDYDNDDLKKRMKPGWQVKKMGQGDEAYYVFSLFTAYPYSSFNHPEDANLIIELQFESGNIQDMLDKFKSDGRRDPVYFKPDLGVIYNRSADKPLTDSILRQLQKEPLQDAENRRLELNGQTYLVNVAASATTGWYLVDYMPLQDIVAPIEQSNRLFYFSVGLTLLLGCLAAYMLYAQVQVPVKKLVVAFKKLQHEDYSIRLQAKGNNEFGFVFERFNSMVEQIQELFENVYMERIHAREARLKQLQSQINPHFFYNCFSFISSMAKLGNMKAVVAMSQNLSSYYRYTTRQEREVVPLAEELAFVRNYLEIQKMRKPQLDFSIDVPETMRRWELPLLVVQPLVENAVLHGIEPRSGGGCVRIAGEIGANEMRIWVEDGGKGMGGPEMEELRRSLSRPMNEETGCGLWNVRQRMLIRYGEDAGLRFMPSALGGVKAELYWPAGQQTEPAVTQRGERS</sequence>
<dbReference type="InterPro" id="IPR050640">
    <property type="entry name" value="Bact_2-comp_sensor_kinase"/>
</dbReference>
<dbReference type="RefSeq" id="WP_160038721.1">
    <property type="nucleotide sequence ID" value="NZ_BORQ01000004.1"/>
</dbReference>
<protein>
    <recommendedName>
        <fullName evidence="7">HAMP domain-containing protein</fullName>
    </recommendedName>
</protein>
<feature type="transmembrane region" description="Helical" evidence="6">
    <location>
        <begin position="288"/>
        <end position="308"/>
    </location>
</feature>
<evidence type="ECO:0000259" key="7">
    <source>
        <dbReference type="PROSITE" id="PS50885"/>
    </source>
</evidence>
<dbReference type="Pfam" id="PF06580">
    <property type="entry name" value="His_kinase"/>
    <property type="match status" value="1"/>
</dbReference>